<evidence type="ECO:0000256" key="4">
    <source>
        <dbReference type="ARBA" id="ARBA00022723"/>
    </source>
</evidence>
<dbReference type="EC" id="4.2.3.4" evidence="10"/>
<dbReference type="PIRSF" id="PIRSF001455">
    <property type="entry name" value="DHQ_synth"/>
    <property type="match status" value="1"/>
</dbReference>
<dbReference type="PANTHER" id="PTHR43622">
    <property type="entry name" value="3-DEHYDROQUINATE SYNTHASE"/>
    <property type="match status" value="1"/>
</dbReference>
<keyword evidence="9" id="KW-0170">Cobalt</keyword>
<evidence type="ECO:0000256" key="1">
    <source>
        <dbReference type="ARBA" id="ARBA00001911"/>
    </source>
</evidence>
<dbReference type="NCBIfam" id="TIGR01357">
    <property type="entry name" value="aroB"/>
    <property type="match status" value="1"/>
</dbReference>
<keyword evidence="5" id="KW-0547">Nucleotide-binding</keyword>
<sequence length="354" mass="39805">MQTILSTSYPVHFQETGYDAINEFIAKNGFKTVFILVDENTHEYCLPILQQELEVDVTFEVIEIESGEVNKNLGTCMSIWHALTDLGADRKSLLINIGGGVITDMGGFVASTYKRGIQFINIPTTLLSMVDASVGGKTGVDLGVLKNQIGLFADPEMVIIDPLYLKTLSEIEITSGMAEIIKYGLTYDKSLWHQFIDENKEVDLVGMIHRSIEIKNEVVLEDRLEANLRKILNYGHTIGHAVESYFLESDHKKTLTHGQAIALGMITEAYISSKLFDFPQEDLTLIKKIITRIFGKVPVLKEDYEAVINLMKHDKKNVNGQVNFVLLEGIEKYKIDCKVSVDLIKESLDYYLAE</sequence>
<accession>A0ABT8VUV2</accession>
<keyword evidence="4" id="KW-0479">Metal-binding</keyword>
<dbReference type="SUPFAM" id="SSF56796">
    <property type="entry name" value="Dehydroquinate synthase-like"/>
    <property type="match status" value="1"/>
</dbReference>
<dbReference type="GO" id="GO:0003856">
    <property type="term" value="F:3-dehydroquinate synthase activity"/>
    <property type="evidence" value="ECO:0007669"/>
    <property type="project" value="UniProtKB-EC"/>
</dbReference>
<dbReference type="Proteomes" id="UP001168642">
    <property type="component" value="Unassembled WGS sequence"/>
</dbReference>
<dbReference type="Pfam" id="PF01761">
    <property type="entry name" value="DHQ_synthase"/>
    <property type="match status" value="1"/>
</dbReference>
<evidence type="ECO:0000313" key="14">
    <source>
        <dbReference type="Proteomes" id="UP001168642"/>
    </source>
</evidence>
<name>A0ABT8VUV2_9FLAO</name>
<evidence type="ECO:0000256" key="3">
    <source>
        <dbReference type="ARBA" id="ARBA00003485"/>
    </source>
</evidence>
<feature type="domain" description="3-dehydroquinate synthase N-terminal" evidence="11">
    <location>
        <begin position="62"/>
        <end position="173"/>
    </location>
</feature>
<keyword evidence="14" id="KW-1185">Reference proteome</keyword>
<dbReference type="InterPro" id="IPR016037">
    <property type="entry name" value="DHQ_synth_AroB"/>
</dbReference>
<evidence type="ECO:0000256" key="7">
    <source>
        <dbReference type="ARBA" id="ARBA00023027"/>
    </source>
</evidence>
<comment type="cofactor">
    <cofactor evidence="2">
        <name>Co(2+)</name>
        <dbReference type="ChEBI" id="CHEBI:48828"/>
    </cofactor>
</comment>
<keyword evidence="7" id="KW-0520">NAD</keyword>
<dbReference type="CDD" id="cd08195">
    <property type="entry name" value="DHQS"/>
    <property type="match status" value="1"/>
</dbReference>
<protein>
    <recommendedName>
        <fullName evidence="10">3-dehydroquinate synthase</fullName>
        <ecNumber evidence="10">4.2.3.4</ecNumber>
    </recommendedName>
</protein>
<dbReference type="RefSeq" id="WP_302885029.1">
    <property type="nucleotide sequence ID" value="NZ_JAUMIT010000007.1"/>
</dbReference>
<comment type="cofactor">
    <cofactor evidence="1">
        <name>NAD(+)</name>
        <dbReference type="ChEBI" id="CHEBI:57540"/>
    </cofactor>
</comment>
<evidence type="ECO:0000259" key="12">
    <source>
        <dbReference type="Pfam" id="PF24621"/>
    </source>
</evidence>
<dbReference type="InterPro" id="IPR030963">
    <property type="entry name" value="DHQ_synth_fam"/>
</dbReference>
<dbReference type="PANTHER" id="PTHR43622:SF1">
    <property type="entry name" value="3-DEHYDROQUINATE SYNTHASE"/>
    <property type="match status" value="1"/>
</dbReference>
<evidence type="ECO:0000256" key="10">
    <source>
        <dbReference type="NCBIfam" id="TIGR01357"/>
    </source>
</evidence>
<organism evidence="13 14">
    <name type="scientific">Wenyingzhuangia gilva</name>
    <dbReference type="NCBI Taxonomy" id="3057677"/>
    <lineage>
        <taxon>Bacteria</taxon>
        <taxon>Pseudomonadati</taxon>
        <taxon>Bacteroidota</taxon>
        <taxon>Flavobacteriia</taxon>
        <taxon>Flavobacteriales</taxon>
        <taxon>Flavobacteriaceae</taxon>
        <taxon>Wenyingzhuangia</taxon>
    </lineage>
</organism>
<dbReference type="InterPro" id="IPR030960">
    <property type="entry name" value="DHQS/DOIS_N"/>
</dbReference>
<gene>
    <name evidence="13" type="primary">aroB</name>
    <name evidence="13" type="ORF">QVZ41_12890</name>
</gene>
<proteinExistence type="predicted"/>
<dbReference type="InterPro" id="IPR056179">
    <property type="entry name" value="DHQS_C"/>
</dbReference>
<comment type="function">
    <text evidence="3">Catalyzes the conversion of 3-deoxy-D-arabino-heptulosonate 7-phosphate (DAHP) to dehydroquinate (DHQ).</text>
</comment>
<evidence type="ECO:0000256" key="6">
    <source>
        <dbReference type="ARBA" id="ARBA00022833"/>
    </source>
</evidence>
<evidence type="ECO:0000256" key="5">
    <source>
        <dbReference type="ARBA" id="ARBA00022741"/>
    </source>
</evidence>
<evidence type="ECO:0000313" key="13">
    <source>
        <dbReference type="EMBL" id="MDO3695739.1"/>
    </source>
</evidence>
<dbReference type="Pfam" id="PF24621">
    <property type="entry name" value="DHQS_C"/>
    <property type="match status" value="1"/>
</dbReference>
<evidence type="ECO:0000256" key="8">
    <source>
        <dbReference type="ARBA" id="ARBA00023239"/>
    </source>
</evidence>
<keyword evidence="8 13" id="KW-0456">Lyase</keyword>
<evidence type="ECO:0000259" key="11">
    <source>
        <dbReference type="Pfam" id="PF01761"/>
    </source>
</evidence>
<dbReference type="InterPro" id="IPR050071">
    <property type="entry name" value="Dehydroquinate_synthase"/>
</dbReference>
<feature type="domain" description="3-dehydroquinate synthase C-terminal" evidence="12">
    <location>
        <begin position="176"/>
        <end position="317"/>
    </location>
</feature>
<keyword evidence="6" id="KW-0862">Zinc</keyword>
<comment type="caution">
    <text evidence="13">The sequence shown here is derived from an EMBL/GenBank/DDBJ whole genome shotgun (WGS) entry which is preliminary data.</text>
</comment>
<evidence type="ECO:0000256" key="2">
    <source>
        <dbReference type="ARBA" id="ARBA00001941"/>
    </source>
</evidence>
<dbReference type="Gene3D" id="1.20.1090.10">
    <property type="entry name" value="Dehydroquinate synthase-like - alpha domain"/>
    <property type="match status" value="1"/>
</dbReference>
<reference evidence="13" key="1">
    <citation type="submission" date="2023-07" db="EMBL/GenBank/DDBJ databases">
        <title>Wenyingzhuangia sp. chi5 genome sequencing and assembly.</title>
        <authorList>
            <person name="Park S."/>
        </authorList>
    </citation>
    <scope>NUCLEOTIDE SEQUENCE</scope>
    <source>
        <strain evidence="13">Chi5</strain>
    </source>
</reference>
<evidence type="ECO:0000256" key="9">
    <source>
        <dbReference type="ARBA" id="ARBA00023285"/>
    </source>
</evidence>
<dbReference type="Gene3D" id="3.40.50.1970">
    <property type="match status" value="1"/>
</dbReference>
<dbReference type="EMBL" id="JAUMIT010000007">
    <property type="protein sequence ID" value="MDO3695739.1"/>
    <property type="molecule type" value="Genomic_DNA"/>
</dbReference>